<dbReference type="InterPro" id="IPR036390">
    <property type="entry name" value="WH_DNA-bd_sf"/>
</dbReference>
<dbReference type="InterPro" id="IPR015191">
    <property type="entry name" value="SelB_WHD4"/>
</dbReference>
<feature type="region of interest" description="Disordered" evidence="9">
    <location>
        <begin position="638"/>
        <end position="685"/>
    </location>
</feature>
<dbReference type="GO" id="GO:0003924">
    <property type="term" value="F:GTPase activity"/>
    <property type="evidence" value="ECO:0007669"/>
    <property type="project" value="InterPro"/>
</dbReference>
<keyword evidence="4" id="KW-0547">Nucleotide-binding</keyword>
<evidence type="ECO:0000256" key="6">
    <source>
        <dbReference type="ARBA" id="ARBA00023134"/>
    </source>
</evidence>
<sequence>MIVGTAGHVDHGKTALVHALTGVDTDRLKEEKVRGMTIDLGFAYLPTPNGDVVGFIDVPGHERFVHTMVAGASGIDFVLLVVAADDGIMPQTREHLAIIDLLGVRRGLVVLSKCDLADPMRRAALTADISTALAGTTLDEAGVIPVSAVTGEGIDNLKYLLFEEALRFAGRSASGRFRLAVDRCFTLRGIGTVVTGTVLSGSVGVGDSVVVSPSGLAARIRSIHAQNRVAERGRAGSRCALNLAGDGVSKEAVRRGDVILDPALHAPTDRIDAELRVLPGERKPIGQWFPVRLHHAATEVGARIVLLGDEPIAPGGTTKVQIVLESPIAAVAGDTYVMRDTSAQRTIGGGRFIDLRPPSRKRRTPERLARLEAQAIPVPEKSVATLLDTPPRYLDLGAFARDRALGVDEVASLVDRLRLATISVGETQFVVSSMRWARFKRDLSIILETFHAENPDLPGIGMEKLRLQLDPCLPASAFAAAMRSLVRAGQIELDGAWIRLPGHEVRLAAKEEALWLEIEPLMAGPVRFHPPRVRDIARELARPEAEIRKLLKLIGRIGMVHEVAHDHFFLRSALTEIVEIVCNLAAERDRQFSVGQFRDSAGSGRKVAVHILEFLDRHGVTLRRGDLRRINKHRLDLFRRQDDNGPPTEASGGASSPVGRPDFKSGRGREPVLGGFDSHSLPPSS</sequence>
<dbReference type="GO" id="GO:0003723">
    <property type="term" value="F:RNA binding"/>
    <property type="evidence" value="ECO:0007669"/>
    <property type="project" value="InterPro"/>
</dbReference>
<gene>
    <name evidence="11" type="primary">selB</name>
    <name evidence="11" type="ORF">EH240_33110</name>
</gene>
<comment type="subcellular location">
    <subcellularLocation>
        <location evidence="1">Cytoplasm</location>
    </subcellularLocation>
</comment>
<evidence type="ECO:0000256" key="8">
    <source>
        <dbReference type="ARBA" id="ARBA00031615"/>
    </source>
</evidence>
<dbReference type="InterPro" id="IPR048931">
    <property type="entry name" value="WHD_2nd_SelB_bact"/>
</dbReference>
<dbReference type="InterPro" id="IPR009000">
    <property type="entry name" value="Transl_B-barrel_sf"/>
</dbReference>
<dbReference type="PROSITE" id="PS51722">
    <property type="entry name" value="G_TR_2"/>
    <property type="match status" value="1"/>
</dbReference>
<dbReference type="InterPro" id="IPR057335">
    <property type="entry name" value="Beta-barrel_SelB"/>
</dbReference>
<dbReference type="Pfam" id="PF25461">
    <property type="entry name" value="Beta-barrel_SelB"/>
    <property type="match status" value="1"/>
</dbReference>
<evidence type="ECO:0000313" key="12">
    <source>
        <dbReference type="Proteomes" id="UP000273786"/>
    </source>
</evidence>
<dbReference type="GO" id="GO:0003746">
    <property type="term" value="F:translation elongation factor activity"/>
    <property type="evidence" value="ECO:0007669"/>
    <property type="project" value="UniProtKB-KW"/>
</dbReference>
<dbReference type="Proteomes" id="UP000273786">
    <property type="component" value="Unassembled WGS sequence"/>
</dbReference>
<keyword evidence="12" id="KW-1185">Reference proteome</keyword>
<dbReference type="InterPro" id="IPR009001">
    <property type="entry name" value="Transl_elong_EF1A/Init_IF2_C"/>
</dbReference>
<dbReference type="InterPro" id="IPR000795">
    <property type="entry name" value="T_Tr_GTP-bd_dom"/>
</dbReference>
<evidence type="ECO:0000259" key="10">
    <source>
        <dbReference type="PROSITE" id="PS51722"/>
    </source>
</evidence>
<dbReference type="PANTHER" id="PTHR43721">
    <property type="entry name" value="ELONGATION FACTOR TU-RELATED"/>
    <property type="match status" value="1"/>
</dbReference>
<dbReference type="SUPFAM" id="SSF46785">
    <property type="entry name" value="Winged helix' DNA-binding domain"/>
    <property type="match status" value="3"/>
</dbReference>
<dbReference type="PROSITE" id="PS00301">
    <property type="entry name" value="G_TR_1"/>
    <property type="match status" value="1"/>
</dbReference>
<dbReference type="NCBIfam" id="TIGR00231">
    <property type="entry name" value="small_GTP"/>
    <property type="match status" value="1"/>
</dbReference>
<dbReference type="OrthoDB" id="9803139at2"/>
<comment type="function">
    <text evidence="7">Translation factor necessary for the incorporation of selenocysteine into proteins. It probably replaces EF-Tu for the insertion of selenocysteine directed by the UGA codon. SelB binds GTP and GDP.</text>
</comment>
<protein>
    <recommendedName>
        <fullName evidence="2">Selenocysteine-specific elongation factor</fullName>
    </recommendedName>
    <alternativeName>
        <fullName evidence="8">SelB translation factor</fullName>
    </alternativeName>
</protein>
<evidence type="ECO:0000256" key="4">
    <source>
        <dbReference type="ARBA" id="ARBA00022741"/>
    </source>
</evidence>
<dbReference type="Gene3D" id="3.40.50.300">
    <property type="entry name" value="P-loop containing nucleotide triphosphate hydrolases"/>
    <property type="match status" value="1"/>
</dbReference>
<dbReference type="EMBL" id="RQXT01000069">
    <property type="protein sequence ID" value="RRH90274.1"/>
    <property type="molecule type" value="Genomic_DNA"/>
</dbReference>
<dbReference type="InterPro" id="IPR027417">
    <property type="entry name" value="P-loop_NTPase"/>
</dbReference>
<dbReference type="PRINTS" id="PR00315">
    <property type="entry name" value="ELONGATNFCT"/>
</dbReference>
<dbReference type="InterPro" id="IPR031157">
    <property type="entry name" value="G_TR_CS"/>
</dbReference>
<dbReference type="SUPFAM" id="SSF50465">
    <property type="entry name" value="EF-Tu/eEF-1alpha/eIF2-gamma C-terminal domain"/>
    <property type="match status" value="1"/>
</dbReference>
<keyword evidence="3" id="KW-0963">Cytoplasm</keyword>
<dbReference type="Pfam" id="PF03144">
    <property type="entry name" value="GTP_EFTU_D2"/>
    <property type="match status" value="1"/>
</dbReference>
<dbReference type="InterPro" id="IPR004161">
    <property type="entry name" value="EFTu-like_2"/>
</dbReference>
<evidence type="ECO:0000313" key="11">
    <source>
        <dbReference type="EMBL" id="RRH90274.1"/>
    </source>
</evidence>
<dbReference type="Pfam" id="PF09106">
    <property type="entry name" value="WHD_2nd_SelB"/>
    <property type="match status" value="1"/>
</dbReference>
<accession>A0A3P3EV43</accession>
<dbReference type="InterPro" id="IPR004535">
    <property type="entry name" value="Transl_elong_SelB"/>
</dbReference>
<dbReference type="AlphaFoldDB" id="A0A3P3EV43"/>
<feature type="compositionally biased region" description="Basic and acidic residues" evidence="9">
    <location>
        <begin position="661"/>
        <end position="670"/>
    </location>
</feature>
<dbReference type="GO" id="GO:0005829">
    <property type="term" value="C:cytosol"/>
    <property type="evidence" value="ECO:0007669"/>
    <property type="project" value="TreeGrafter"/>
</dbReference>
<dbReference type="Pfam" id="PF00009">
    <property type="entry name" value="GTP_EFTU"/>
    <property type="match status" value="1"/>
</dbReference>
<evidence type="ECO:0000256" key="7">
    <source>
        <dbReference type="ARBA" id="ARBA00025526"/>
    </source>
</evidence>
<proteinExistence type="predicted"/>
<keyword evidence="11" id="KW-0251">Elongation factor</keyword>
<reference evidence="11 12" key="1">
    <citation type="submission" date="2018-11" db="EMBL/GenBank/DDBJ databases">
        <title>the genome of Mesorhizobium tamadayense DSM 28320.</title>
        <authorList>
            <person name="Gao J."/>
        </authorList>
    </citation>
    <scope>NUCLEOTIDE SEQUENCE [LARGE SCALE GENOMIC DNA]</scope>
    <source>
        <strain evidence="11 12">DSM 28320</strain>
    </source>
</reference>
<dbReference type="SUPFAM" id="SSF50447">
    <property type="entry name" value="Translation proteins"/>
    <property type="match status" value="1"/>
</dbReference>
<dbReference type="Pfam" id="PF09107">
    <property type="entry name" value="WHD_3rd_SelB"/>
    <property type="match status" value="1"/>
</dbReference>
<evidence type="ECO:0000256" key="3">
    <source>
        <dbReference type="ARBA" id="ARBA00022490"/>
    </source>
</evidence>
<dbReference type="InterPro" id="IPR015190">
    <property type="entry name" value="Elong_fac_SelB-wing-hlx_typ-2"/>
</dbReference>
<organism evidence="11 12">
    <name type="scientific">Mesorhizobium tamadayense</name>
    <dbReference type="NCBI Taxonomy" id="425306"/>
    <lineage>
        <taxon>Bacteria</taxon>
        <taxon>Pseudomonadati</taxon>
        <taxon>Pseudomonadota</taxon>
        <taxon>Alphaproteobacteria</taxon>
        <taxon>Hyphomicrobiales</taxon>
        <taxon>Phyllobacteriaceae</taxon>
        <taxon>Mesorhizobium</taxon>
    </lineage>
</organism>
<keyword evidence="5" id="KW-0648">Protein biosynthesis</keyword>
<dbReference type="Gene3D" id="1.10.10.10">
    <property type="entry name" value="Winged helix-like DNA-binding domain superfamily/Winged helix DNA-binding domain"/>
    <property type="match status" value="3"/>
</dbReference>
<feature type="domain" description="Tr-type G" evidence="10">
    <location>
        <begin position="1"/>
        <end position="174"/>
    </location>
</feature>
<evidence type="ECO:0000256" key="1">
    <source>
        <dbReference type="ARBA" id="ARBA00004496"/>
    </source>
</evidence>
<dbReference type="Pfam" id="PF21214">
    <property type="entry name" value="WHD_2nd_SelB_bact"/>
    <property type="match status" value="1"/>
</dbReference>
<dbReference type="GO" id="GO:0005525">
    <property type="term" value="F:GTP binding"/>
    <property type="evidence" value="ECO:0007669"/>
    <property type="project" value="UniProtKB-KW"/>
</dbReference>
<evidence type="ECO:0000256" key="9">
    <source>
        <dbReference type="SAM" id="MobiDB-lite"/>
    </source>
</evidence>
<dbReference type="CDD" id="cd04171">
    <property type="entry name" value="SelB"/>
    <property type="match status" value="1"/>
</dbReference>
<name>A0A3P3EV43_9HYPH</name>
<dbReference type="CDD" id="cd15491">
    <property type="entry name" value="selB_III"/>
    <property type="match status" value="1"/>
</dbReference>
<keyword evidence="6" id="KW-0342">GTP-binding</keyword>
<evidence type="ECO:0000256" key="5">
    <source>
        <dbReference type="ARBA" id="ARBA00022917"/>
    </source>
</evidence>
<dbReference type="GO" id="GO:0001514">
    <property type="term" value="P:selenocysteine incorporation"/>
    <property type="evidence" value="ECO:0007669"/>
    <property type="project" value="InterPro"/>
</dbReference>
<dbReference type="InterPro" id="IPR036388">
    <property type="entry name" value="WH-like_DNA-bd_sf"/>
</dbReference>
<comment type="caution">
    <text evidence="11">The sequence shown here is derived from an EMBL/GenBank/DDBJ whole genome shotgun (WGS) entry which is preliminary data.</text>
</comment>
<dbReference type="SUPFAM" id="SSF52540">
    <property type="entry name" value="P-loop containing nucleoside triphosphate hydrolases"/>
    <property type="match status" value="1"/>
</dbReference>
<dbReference type="InterPro" id="IPR005225">
    <property type="entry name" value="Small_GTP-bd"/>
</dbReference>
<dbReference type="GO" id="GO:0004020">
    <property type="term" value="F:adenylylsulfate kinase activity"/>
    <property type="evidence" value="ECO:0007669"/>
    <property type="project" value="UniProtKB-EC"/>
</dbReference>
<dbReference type="NCBIfam" id="TIGR00475">
    <property type="entry name" value="selB"/>
    <property type="match status" value="1"/>
</dbReference>
<evidence type="ECO:0000256" key="2">
    <source>
        <dbReference type="ARBA" id="ARBA00015953"/>
    </source>
</evidence>
<dbReference type="Gene3D" id="2.40.30.10">
    <property type="entry name" value="Translation factors"/>
    <property type="match status" value="1"/>
</dbReference>
<dbReference type="InterPro" id="IPR050055">
    <property type="entry name" value="EF-Tu_GTPase"/>
</dbReference>
<dbReference type="PANTHER" id="PTHR43721:SF22">
    <property type="entry name" value="ELONGATION FACTOR TU, MITOCHONDRIAL"/>
    <property type="match status" value="1"/>
</dbReference>